<dbReference type="InterPro" id="IPR050194">
    <property type="entry name" value="Glycosyltransferase_grp1"/>
</dbReference>
<dbReference type="RefSeq" id="WP_089885269.1">
    <property type="nucleotide sequence ID" value="NZ_FNGV01000001.1"/>
</dbReference>
<proteinExistence type="predicted"/>
<feature type="domain" description="Glycosyl transferase family 1" evidence="1">
    <location>
        <begin position="217"/>
        <end position="394"/>
    </location>
</feature>
<dbReference type="EMBL" id="FNGV01000001">
    <property type="protein sequence ID" value="SDL40236.1"/>
    <property type="molecule type" value="Genomic_DNA"/>
</dbReference>
<dbReference type="GO" id="GO:0016757">
    <property type="term" value="F:glycosyltransferase activity"/>
    <property type="evidence" value="ECO:0007669"/>
    <property type="project" value="InterPro"/>
</dbReference>
<evidence type="ECO:0000313" key="2">
    <source>
        <dbReference type="EMBL" id="SDL40236.1"/>
    </source>
</evidence>
<dbReference type="PANTHER" id="PTHR45947">
    <property type="entry name" value="SULFOQUINOVOSYL TRANSFERASE SQD2"/>
    <property type="match status" value="1"/>
</dbReference>
<accession>A0A1G9JSI9</accession>
<organism evidence="2 3">
    <name type="scientific">Kriegella aquimaris</name>
    <dbReference type="NCBI Taxonomy" id="192904"/>
    <lineage>
        <taxon>Bacteria</taxon>
        <taxon>Pseudomonadati</taxon>
        <taxon>Bacteroidota</taxon>
        <taxon>Flavobacteriia</taxon>
        <taxon>Flavobacteriales</taxon>
        <taxon>Flavobacteriaceae</taxon>
        <taxon>Kriegella</taxon>
    </lineage>
</organism>
<reference evidence="2 3" key="1">
    <citation type="submission" date="2016-10" db="EMBL/GenBank/DDBJ databases">
        <authorList>
            <person name="de Groot N.N."/>
        </authorList>
    </citation>
    <scope>NUCLEOTIDE SEQUENCE [LARGE SCALE GENOMIC DNA]</scope>
    <source>
        <strain evidence="2 3">DSM 19886</strain>
    </source>
</reference>
<dbReference type="Proteomes" id="UP000199440">
    <property type="component" value="Unassembled WGS sequence"/>
</dbReference>
<sequence>MKVLWVTNTIFPQLSEALGKSAPVVGGWMYGLARDLTEEGLSLSIVTVRPKMQFSQHTIDGTNYLLLPGAKPITEYDETLEKQWKKIIEDISPDIVHIHGTEYAHGLSLMKVYPNLRYVISIQGMTSIISRYYYAGISMKEIIKNITLRDILKGDGIIGNKIKFKKRGHKIEQNYLKLVKNIIGRTQWDHDHVKTINSNVNYHFCNESLRNSFYRSKKWDIDDKEDHTIFLSQASYTIKGVHKVLEAVYFIKSYFPNLKIRVAGTNILKNSIGIKGKLTKKGYHKYISRLVKKLDLQQHIVFLGFLDEEQMINEYLNCHVFICPSSIENSPNSLGEAQILGVPCIASYVGGVPDSVKHGETGLLYRFEEVEMLAQSIKSIFDDEKLAKKLSENGILAASERHNRKNNMNTMLSIYNSISKSEFN</sequence>
<dbReference type="PANTHER" id="PTHR45947:SF14">
    <property type="entry name" value="SLL1723 PROTEIN"/>
    <property type="match status" value="1"/>
</dbReference>
<dbReference type="InterPro" id="IPR001296">
    <property type="entry name" value="Glyco_trans_1"/>
</dbReference>
<dbReference type="Gene3D" id="3.40.50.2000">
    <property type="entry name" value="Glycogen Phosphorylase B"/>
    <property type="match status" value="2"/>
</dbReference>
<keyword evidence="2" id="KW-0808">Transferase</keyword>
<dbReference type="STRING" id="192904.SAMN04488514_101685"/>
<evidence type="ECO:0000259" key="1">
    <source>
        <dbReference type="Pfam" id="PF00534"/>
    </source>
</evidence>
<keyword evidence="3" id="KW-1185">Reference proteome</keyword>
<dbReference type="Pfam" id="PF00534">
    <property type="entry name" value="Glycos_transf_1"/>
    <property type="match status" value="1"/>
</dbReference>
<dbReference type="AlphaFoldDB" id="A0A1G9JSI9"/>
<gene>
    <name evidence="2" type="ORF">SAMN04488514_101685</name>
</gene>
<name>A0A1G9JSI9_9FLAO</name>
<dbReference type="SUPFAM" id="SSF53756">
    <property type="entry name" value="UDP-Glycosyltransferase/glycogen phosphorylase"/>
    <property type="match status" value="1"/>
</dbReference>
<protein>
    <submittedName>
        <fullName evidence="2">Glycosyltransferase involved in cell wall bisynthesis</fullName>
    </submittedName>
</protein>
<dbReference type="CDD" id="cd03801">
    <property type="entry name" value="GT4_PimA-like"/>
    <property type="match status" value="1"/>
</dbReference>
<evidence type="ECO:0000313" key="3">
    <source>
        <dbReference type="Proteomes" id="UP000199440"/>
    </source>
</evidence>
<dbReference type="OrthoDB" id="1096251at2"/>